<dbReference type="VEuPathDB" id="TriTrypDB:LDHU3_34.3380"/>
<feature type="region of interest" description="Disordered" evidence="1">
    <location>
        <begin position="100"/>
        <end position="164"/>
    </location>
</feature>
<feature type="region of interest" description="Disordered" evidence="1">
    <location>
        <begin position="675"/>
        <end position="705"/>
    </location>
</feature>
<gene>
    <name evidence="2" type="ORF">LDHU3_34.3380</name>
</gene>
<feature type="region of interest" description="Disordered" evidence="1">
    <location>
        <begin position="24"/>
        <end position="53"/>
    </location>
</feature>
<name>A0A6J8FQ88_LEIDO</name>
<evidence type="ECO:0000313" key="2">
    <source>
        <dbReference type="EMBL" id="CAC5433782.1"/>
    </source>
</evidence>
<feature type="compositionally biased region" description="Polar residues" evidence="1">
    <location>
        <begin position="452"/>
        <end position="466"/>
    </location>
</feature>
<organism evidence="2 3">
    <name type="scientific">Leishmania donovani</name>
    <dbReference type="NCBI Taxonomy" id="5661"/>
    <lineage>
        <taxon>Eukaryota</taxon>
        <taxon>Discoba</taxon>
        <taxon>Euglenozoa</taxon>
        <taxon>Kinetoplastea</taxon>
        <taxon>Metakinetoplastina</taxon>
        <taxon>Trypanosomatida</taxon>
        <taxon>Trypanosomatidae</taxon>
        <taxon>Leishmaniinae</taxon>
        <taxon>Leishmania</taxon>
    </lineage>
</organism>
<accession>A0A6J8FQ88</accession>
<reference evidence="2" key="1">
    <citation type="submission" date="2020-06" db="EMBL/GenBank/DDBJ databases">
        <authorList>
            <person name="Camacho E."/>
            <person name="Gonzalez-de la Fuente S."/>
            <person name="Rastrojo A."/>
            <person name="Peiro-Pastor R."/>
            <person name="Solana JC."/>
            <person name="Tabera L."/>
            <person name="Gamarro F."/>
            <person name="Carrasco-Ramiro F."/>
            <person name="Requena JM."/>
            <person name="Aguado B."/>
        </authorList>
    </citation>
    <scope>NUCLEOTIDE SEQUENCE</scope>
</reference>
<feature type="region of interest" description="Disordered" evidence="1">
    <location>
        <begin position="1015"/>
        <end position="1045"/>
    </location>
</feature>
<dbReference type="EMBL" id="LR812654">
    <property type="protein sequence ID" value="CAC5433782.1"/>
    <property type="molecule type" value="Genomic_DNA"/>
</dbReference>
<feature type="compositionally biased region" description="Polar residues" evidence="1">
    <location>
        <begin position="135"/>
        <end position="148"/>
    </location>
</feature>
<evidence type="ECO:0000313" key="3">
    <source>
        <dbReference type="Proteomes" id="UP000601710"/>
    </source>
</evidence>
<dbReference type="VEuPathDB" id="TriTrypDB:LdBPK_341970.1"/>
<dbReference type="VEuPathDB" id="TriTrypDB:LdCL_340027500"/>
<feature type="region of interest" description="Disordered" evidence="1">
    <location>
        <begin position="440"/>
        <end position="466"/>
    </location>
</feature>
<dbReference type="AlphaFoldDB" id="A0A6J8FQ88"/>
<proteinExistence type="predicted"/>
<sequence>MQPATERRLLVYQCGARSVVNVRDTRRCSRRSPSRVPPSESPAPFQGSRPREAAGIVGSTTTDADERSALGSPWSSLTVNTVTVPEGEWCGDATLFHTALSPSPRVPPPPPRAGCADHDVGDASGMPKNAGGQALSRQSAHHSLQGVSPSPFADDLNSHGDSAAVPDSDYHSSWFAEWPPAAAAASSSPALLLCNHGGAEALVLCAAASGVPRQWTSGAAVGNQEAMHAVTQPPLKLASTFQAGEVDAVCCTDAPQRASEERRGAVSALHACSRARPPPHVFTSNTGSGVTPVAAAGAERVLFDDDDDFTDISTASARCRTLQPGPEAAPAAHCAAVDAVAHTPPRHRDIRASPLLAPNRGGTGGCESTDCSSSGHFAVHYAATSVSSCATPNASVLSVVAAVGASGESLDAVVPRGCGPAKEGLTTQVIEDSAENSPAAAKAAQMEGTPYAPTTSAGTNGSLSAFKTPMTSPLRQGLFLRLLSTHAATATHTPTARPCSSGVLPPNAGSLATPTPLHRAHRWRGGNATPGWESLAEITGFPTPVKLSPIPTKGYSAYPELVATAAAAAGAPTLTSTPRASGSPSPVVSAVQGDAHECDDGKLDAATPAAMANAFGAAEDARASRSQTAGVSFSEGGGVPPLSDGNIADYLSSAHSISTIGSECSVSPIRVRARQTTRVWTPHPSEVSQQQHPTPPPSSIEDQSSRFLSDFPSSAAVQPPPPQRQQPSVLRASPIFGAVHVFPCDHALSAHKSPPRTALHPERAAEEVSEDLTAMSLVVTEMQAQPSHQQPQKLFRPDAATGDLALLHRSADHSAGGWATPRCVADTLNLGTPTVSMIQSPAQALGESCCSLFMLPATQYIHTLPIRGLQRRNPPVAHAAQHAGLAVEGVGGESGRIAFANEARHNRRRQTQHPALMSPALSDGEEENCTPCSTVALCLAKPPPPRVQASPLVSLDASQSLEAEQPLFSKPEKAQCDASVQWGTSFTTFLWSRAVHQEPRRLDCSARRAPRCASSFARQLQRSSSSKGSATPPQAYQRPHLGLSSTNDTLRSVEVSYVRYRPTFTATSNSATRFIDSWL</sequence>
<protein>
    <submittedName>
        <fullName evidence="2">Hypothetical_protein_conserved</fullName>
    </submittedName>
</protein>
<feature type="compositionally biased region" description="Polar residues" evidence="1">
    <location>
        <begin position="1016"/>
        <end position="1034"/>
    </location>
</feature>
<dbReference type="Proteomes" id="UP000601710">
    <property type="component" value="Chromosome 34"/>
</dbReference>
<evidence type="ECO:0000256" key="1">
    <source>
        <dbReference type="SAM" id="MobiDB-lite"/>
    </source>
</evidence>